<dbReference type="PANTHER" id="PTHR12619:SF21">
    <property type="entry name" value="RFX-TYPE WINGED-HELIX DOMAIN-CONTAINING PROTEIN"/>
    <property type="match status" value="1"/>
</dbReference>
<feature type="domain" description="RFX-type winged-helix" evidence="2">
    <location>
        <begin position="51"/>
        <end position="118"/>
    </location>
</feature>
<dbReference type="SUPFAM" id="SSF46785">
    <property type="entry name" value="Winged helix' DNA-binding domain"/>
    <property type="match status" value="1"/>
</dbReference>
<evidence type="ECO:0000259" key="2">
    <source>
        <dbReference type="PROSITE" id="PS51526"/>
    </source>
</evidence>
<sequence length="118" mass="13599">MEDPVQYLLKQVTELSDEERLQFFMKLPNEVTSDELDKDTPTSMSTRSKAAVSWLQCKYEEDKSTSVSKQETYDHYMIDCETAGQLPISGGDFGKIIKMVFPTIYNRRLGQRGQSKYP</sequence>
<evidence type="ECO:0000313" key="4">
    <source>
        <dbReference type="Proteomes" id="UP000735302"/>
    </source>
</evidence>
<dbReference type="InterPro" id="IPR003150">
    <property type="entry name" value="DNA-bd_RFX"/>
</dbReference>
<dbReference type="GO" id="GO:0000978">
    <property type="term" value="F:RNA polymerase II cis-regulatory region sequence-specific DNA binding"/>
    <property type="evidence" value="ECO:0007669"/>
    <property type="project" value="TreeGrafter"/>
</dbReference>
<dbReference type="PANTHER" id="PTHR12619">
    <property type="entry name" value="RFX TRANSCRIPTION FACTOR FAMILY"/>
    <property type="match status" value="1"/>
</dbReference>
<name>A0AAV4CU89_9GAST</name>
<evidence type="ECO:0000256" key="1">
    <source>
        <dbReference type="ARBA" id="ARBA00023125"/>
    </source>
</evidence>
<gene>
    <name evidence="3" type="ORF">PoB_006197700</name>
</gene>
<accession>A0AAV4CU89</accession>
<dbReference type="EMBL" id="BLXT01006999">
    <property type="protein sequence ID" value="GFO35472.1"/>
    <property type="molecule type" value="Genomic_DNA"/>
</dbReference>
<dbReference type="FunFam" id="1.10.10.10:FF:000422">
    <property type="entry name" value="DNA-binding protein RFX7"/>
    <property type="match status" value="1"/>
</dbReference>
<keyword evidence="4" id="KW-1185">Reference proteome</keyword>
<proteinExistence type="predicted"/>
<dbReference type="AlphaFoldDB" id="A0AAV4CU89"/>
<dbReference type="Pfam" id="PF02257">
    <property type="entry name" value="RFX_DNA_binding"/>
    <property type="match status" value="1"/>
</dbReference>
<dbReference type="GO" id="GO:0000981">
    <property type="term" value="F:DNA-binding transcription factor activity, RNA polymerase II-specific"/>
    <property type="evidence" value="ECO:0007669"/>
    <property type="project" value="TreeGrafter"/>
</dbReference>
<dbReference type="Gene3D" id="1.10.10.10">
    <property type="entry name" value="Winged helix-like DNA-binding domain superfamily/Winged helix DNA-binding domain"/>
    <property type="match status" value="1"/>
</dbReference>
<dbReference type="Proteomes" id="UP000735302">
    <property type="component" value="Unassembled WGS sequence"/>
</dbReference>
<keyword evidence="1 3" id="KW-0238">DNA-binding</keyword>
<organism evidence="3 4">
    <name type="scientific">Plakobranchus ocellatus</name>
    <dbReference type="NCBI Taxonomy" id="259542"/>
    <lineage>
        <taxon>Eukaryota</taxon>
        <taxon>Metazoa</taxon>
        <taxon>Spiralia</taxon>
        <taxon>Lophotrochozoa</taxon>
        <taxon>Mollusca</taxon>
        <taxon>Gastropoda</taxon>
        <taxon>Heterobranchia</taxon>
        <taxon>Euthyneura</taxon>
        <taxon>Panpulmonata</taxon>
        <taxon>Sacoglossa</taxon>
        <taxon>Placobranchoidea</taxon>
        <taxon>Plakobranchidae</taxon>
        <taxon>Plakobranchus</taxon>
    </lineage>
</organism>
<dbReference type="InterPro" id="IPR036388">
    <property type="entry name" value="WH-like_DNA-bd_sf"/>
</dbReference>
<protein>
    <submittedName>
        <fullName evidence="3">DNA-binding protein rfx7</fullName>
    </submittedName>
</protein>
<reference evidence="3 4" key="1">
    <citation type="journal article" date="2021" name="Elife">
        <title>Chloroplast acquisition without the gene transfer in kleptoplastic sea slugs, Plakobranchus ocellatus.</title>
        <authorList>
            <person name="Maeda T."/>
            <person name="Takahashi S."/>
            <person name="Yoshida T."/>
            <person name="Shimamura S."/>
            <person name="Takaki Y."/>
            <person name="Nagai Y."/>
            <person name="Toyoda A."/>
            <person name="Suzuki Y."/>
            <person name="Arimoto A."/>
            <person name="Ishii H."/>
            <person name="Satoh N."/>
            <person name="Nishiyama T."/>
            <person name="Hasebe M."/>
            <person name="Maruyama T."/>
            <person name="Minagawa J."/>
            <person name="Obokata J."/>
            <person name="Shigenobu S."/>
        </authorList>
    </citation>
    <scope>NUCLEOTIDE SEQUENCE [LARGE SCALE GENOMIC DNA]</scope>
</reference>
<dbReference type="PROSITE" id="PS51526">
    <property type="entry name" value="RFX_DBD"/>
    <property type="match status" value="1"/>
</dbReference>
<dbReference type="InterPro" id="IPR036390">
    <property type="entry name" value="WH_DNA-bd_sf"/>
</dbReference>
<dbReference type="InterPro" id="IPR039779">
    <property type="entry name" value="RFX-like"/>
</dbReference>
<comment type="caution">
    <text evidence="3">The sequence shown here is derived from an EMBL/GenBank/DDBJ whole genome shotgun (WGS) entry which is preliminary data.</text>
</comment>
<evidence type="ECO:0000313" key="3">
    <source>
        <dbReference type="EMBL" id="GFO35472.1"/>
    </source>
</evidence>